<sequence length="79" mass="8979">MKLVIYLVRAYQRWISPLFPPSCIYRPTCSAYMIEAIEKHGIKGVVMGLARIGRCHPFARAGSDEVPDHFSLKRNGQDD</sequence>
<dbReference type="InterPro" id="IPR002696">
    <property type="entry name" value="Membr_insert_effic_factor_YidD"/>
</dbReference>
<organism evidence="2 3">
    <name type="scientific">Streptococcus cuniculipharyngis</name>
    <dbReference type="NCBI Taxonomy" id="1562651"/>
    <lineage>
        <taxon>Bacteria</taxon>
        <taxon>Bacillati</taxon>
        <taxon>Bacillota</taxon>
        <taxon>Bacilli</taxon>
        <taxon>Lactobacillales</taxon>
        <taxon>Streptococcaceae</taxon>
        <taxon>Streptococcus</taxon>
    </lineage>
</organism>
<dbReference type="SMART" id="SM01234">
    <property type="entry name" value="Haemolytic"/>
    <property type="match status" value="1"/>
</dbReference>
<keyword evidence="1" id="KW-1003">Cell membrane</keyword>
<comment type="subcellular location">
    <subcellularLocation>
        <location evidence="1">Cell membrane</location>
        <topology evidence="1">Peripheral membrane protein</topology>
        <orientation evidence="1">Cytoplasmic side</orientation>
    </subcellularLocation>
</comment>
<evidence type="ECO:0000313" key="2">
    <source>
        <dbReference type="EMBL" id="TWS98133.1"/>
    </source>
</evidence>
<protein>
    <recommendedName>
        <fullName evidence="1">Putative membrane protein insertion efficiency factor</fullName>
    </recommendedName>
</protein>
<reference evidence="2 3" key="1">
    <citation type="submission" date="2019-08" db="EMBL/GenBank/DDBJ databases">
        <authorList>
            <person name="Lei W."/>
        </authorList>
    </citation>
    <scope>NUCLEOTIDE SEQUENCE [LARGE SCALE GENOMIC DNA]</scope>
    <source>
        <strain evidence="2 3">CCUG 66496</strain>
    </source>
</reference>
<evidence type="ECO:0000313" key="3">
    <source>
        <dbReference type="Proteomes" id="UP000317430"/>
    </source>
</evidence>
<dbReference type="EMBL" id="VOHL01000002">
    <property type="protein sequence ID" value="TWS98133.1"/>
    <property type="molecule type" value="Genomic_DNA"/>
</dbReference>
<dbReference type="RefSeq" id="WP_146567006.1">
    <property type="nucleotide sequence ID" value="NZ_VOHL01000002.1"/>
</dbReference>
<dbReference type="Proteomes" id="UP000317430">
    <property type="component" value="Unassembled WGS sequence"/>
</dbReference>
<dbReference type="NCBIfam" id="TIGR00278">
    <property type="entry name" value="membrane protein insertion efficiency factor YidD"/>
    <property type="match status" value="1"/>
</dbReference>
<dbReference type="PANTHER" id="PTHR33383:SF1">
    <property type="entry name" value="MEMBRANE PROTEIN INSERTION EFFICIENCY FACTOR-RELATED"/>
    <property type="match status" value="1"/>
</dbReference>
<dbReference type="AlphaFoldDB" id="A0A5C5SE06"/>
<evidence type="ECO:0000256" key="1">
    <source>
        <dbReference type="HAMAP-Rule" id="MF_00386"/>
    </source>
</evidence>
<dbReference type="Pfam" id="PF01809">
    <property type="entry name" value="YidD"/>
    <property type="match status" value="1"/>
</dbReference>
<dbReference type="OrthoDB" id="9801753at2"/>
<dbReference type="HAMAP" id="MF_00386">
    <property type="entry name" value="UPF0161_YidD"/>
    <property type="match status" value="1"/>
</dbReference>
<dbReference type="GO" id="GO:0005886">
    <property type="term" value="C:plasma membrane"/>
    <property type="evidence" value="ECO:0007669"/>
    <property type="project" value="UniProtKB-SubCell"/>
</dbReference>
<comment type="function">
    <text evidence="1">Could be involved in insertion of integral membrane proteins into the membrane.</text>
</comment>
<comment type="caution">
    <text evidence="2">The sequence shown here is derived from an EMBL/GenBank/DDBJ whole genome shotgun (WGS) entry which is preliminary data.</text>
</comment>
<keyword evidence="1" id="KW-0472">Membrane</keyword>
<dbReference type="PANTHER" id="PTHR33383">
    <property type="entry name" value="MEMBRANE PROTEIN INSERTION EFFICIENCY FACTOR-RELATED"/>
    <property type="match status" value="1"/>
</dbReference>
<accession>A0A5C5SE06</accession>
<gene>
    <name evidence="2" type="primary">yidD</name>
    <name evidence="2" type="ORF">FRX57_04180</name>
</gene>
<name>A0A5C5SE06_9STRE</name>
<proteinExistence type="inferred from homology"/>
<comment type="similarity">
    <text evidence="1">Belongs to the UPF0161 family.</text>
</comment>
<keyword evidence="3" id="KW-1185">Reference proteome</keyword>